<name>A0A835QE04_VANPL</name>
<sequence length="587" mass="66153">MGGLDKSEPPLKRFKDLVVELDSTINNSLYSGPIISFKDLMARSVPSEGKEVMVGSKGVIKRVEFVRLITKTLYSLGYVKSGKLLEEESGIDLHSSAVILLRKQVLDGNWDESIVTLQKIGLNEQILKSASLLIREYKFFNLLENDRVMDALKTLRSEIAPLKINKNDCMSFLAALFSLVISLHGFANLDIDSGKVRLKLLEELQNLLPPAVMIPERRLENLVEQALYDQRDACFFHNPLDDTLSLFVDHQCGKDRLPFRTVQLLQGHENEVWFLQFSNGGKYLASSSKDKSVIIWVIHDDGEVSLKYTFHGHQKPVVMVAWSPDDHYLLSCGMEETIRCWDIHLGVCLREYEKNGVGLTSCVWSPDGKLFFTGLTDRSIALWDLEGNEVECLKGQRTTKNSDMAITQDGRQIITLCHETTILLHDREAQIEQLIEENQIITSFAMSRDEKFLLVDLSNQEIHLWSIANAPKLLTKYKGHKRSRFVIRSCFGGFNHAFVASGSEDSQVYIWHRATGDLIQALPGHSGAVNCVSWNPVNPHMLASASDDRTIRIWGLNRLDFKPMDASSNGFICMCNGSANGFLSTHC</sequence>
<evidence type="ECO:0000313" key="7">
    <source>
        <dbReference type="EMBL" id="KAG0467088.1"/>
    </source>
</evidence>
<dbReference type="PROSITE" id="PS50896">
    <property type="entry name" value="LISH"/>
    <property type="match status" value="1"/>
</dbReference>
<keyword evidence="3 6" id="KW-0853">WD repeat</keyword>
<keyword evidence="4" id="KW-0677">Repeat</keyword>
<dbReference type="Gene3D" id="2.130.10.10">
    <property type="entry name" value="YVTN repeat-like/Quinoprotein amine dehydrogenase"/>
    <property type="match status" value="2"/>
</dbReference>
<proteinExistence type="predicted"/>
<feature type="repeat" description="WD" evidence="6">
    <location>
        <begin position="310"/>
        <end position="351"/>
    </location>
</feature>
<dbReference type="PRINTS" id="PR00320">
    <property type="entry name" value="GPROTEINBRPT"/>
</dbReference>
<feature type="repeat" description="WD" evidence="6">
    <location>
        <begin position="352"/>
        <end position="386"/>
    </location>
</feature>
<evidence type="ECO:0000256" key="2">
    <source>
        <dbReference type="ARBA" id="ARBA00022490"/>
    </source>
</evidence>
<evidence type="ECO:0000256" key="6">
    <source>
        <dbReference type="PROSITE-ProRule" id="PRU00221"/>
    </source>
</evidence>
<dbReference type="Pfam" id="PF23627">
    <property type="entry name" value="LisH_WDR26"/>
    <property type="match status" value="1"/>
</dbReference>
<keyword evidence="2" id="KW-0963">Cytoplasm</keyword>
<feature type="repeat" description="WD" evidence="6">
    <location>
        <begin position="522"/>
        <end position="557"/>
    </location>
</feature>
<evidence type="ECO:0000256" key="1">
    <source>
        <dbReference type="ARBA" id="ARBA00004496"/>
    </source>
</evidence>
<reference evidence="7 8" key="1">
    <citation type="journal article" date="2020" name="Nat. Food">
        <title>A phased Vanilla planifolia genome enables genetic improvement of flavour and production.</title>
        <authorList>
            <person name="Hasing T."/>
            <person name="Tang H."/>
            <person name="Brym M."/>
            <person name="Khazi F."/>
            <person name="Huang T."/>
            <person name="Chambers A.H."/>
        </authorList>
    </citation>
    <scope>NUCLEOTIDE SEQUENCE [LARGE SCALE GENOMIC DNA]</scope>
    <source>
        <tissue evidence="7">Leaf</tissue>
    </source>
</reference>
<dbReference type="EMBL" id="JADCNL010000009">
    <property type="protein sequence ID" value="KAG0467088.1"/>
    <property type="molecule type" value="Genomic_DNA"/>
</dbReference>
<protein>
    <submittedName>
        <fullName evidence="7">Uncharacterized protein</fullName>
    </submittedName>
</protein>
<evidence type="ECO:0000256" key="4">
    <source>
        <dbReference type="ARBA" id="ARBA00022737"/>
    </source>
</evidence>
<feature type="repeat" description="WD" evidence="6">
    <location>
        <begin position="265"/>
        <end position="296"/>
    </location>
</feature>
<dbReference type="InterPro" id="IPR006594">
    <property type="entry name" value="LisH"/>
</dbReference>
<comment type="subcellular location">
    <subcellularLocation>
        <location evidence="1">Cytoplasm</location>
    </subcellularLocation>
</comment>
<dbReference type="PANTHER" id="PTHR22838:SF0">
    <property type="entry name" value="WD REPEAT-CONTAINING PROTEIN 26"/>
    <property type="match status" value="1"/>
</dbReference>
<dbReference type="GO" id="GO:0005737">
    <property type="term" value="C:cytoplasm"/>
    <property type="evidence" value="ECO:0007669"/>
    <property type="project" value="UniProtKB-SubCell"/>
</dbReference>
<dbReference type="CDD" id="cd00200">
    <property type="entry name" value="WD40"/>
    <property type="match status" value="1"/>
</dbReference>
<evidence type="ECO:0000256" key="3">
    <source>
        <dbReference type="ARBA" id="ARBA00022574"/>
    </source>
</evidence>
<organism evidence="7 8">
    <name type="scientific">Vanilla planifolia</name>
    <name type="common">Vanilla</name>
    <dbReference type="NCBI Taxonomy" id="51239"/>
    <lineage>
        <taxon>Eukaryota</taxon>
        <taxon>Viridiplantae</taxon>
        <taxon>Streptophyta</taxon>
        <taxon>Embryophyta</taxon>
        <taxon>Tracheophyta</taxon>
        <taxon>Spermatophyta</taxon>
        <taxon>Magnoliopsida</taxon>
        <taxon>Liliopsida</taxon>
        <taxon>Asparagales</taxon>
        <taxon>Orchidaceae</taxon>
        <taxon>Vanilloideae</taxon>
        <taxon>Vanilleae</taxon>
        <taxon>Vanilla</taxon>
    </lineage>
</organism>
<dbReference type="PROSITE" id="PS50294">
    <property type="entry name" value="WD_REPEATS_REGION"/>
    <property type="match status" value="4"/>
</dbReference>
<evidence type="ECO:0000256" key="5">
    <source>
        <dbReference type="ARBA" id="ARBA00065067"/>
    </source>
</evidence>
<dbReference type="FunFam" id="2.130.10.10:FF:000087">
    <property type="entry name" value="WD repeat-containing protein 26 homolog"/>
    <property type="match status" value="1"/>
</dbReference>
<dbReference type="Proteomes" id="UP000636800">
    <property type="component" value="Unassembled WGS sequence"/>
</dbReference>
<dbReference type="InterPro" id="IPR051350">
    <property type="entry name" value="WD_repeat-ST_regulator"/>
</dbReference>
<dbReference type="AlphaFoldDB" id="A0A835QE04"/>
<dbReference type="SUPFAM" id="SSF50978">
    <property type="entry name" value="WD40 repeat-like"/>
    <property type="match status" value="1"/>
</dbReference>
<dbReference type="InterPro" id="IPR015943">
    <property type="entry name" value="WD40/YVTN_repeat-like_dom_sf"/>
</dbReference>
<dbReference type="OrthoDB" id="6407410at2759"/>
<dbReference type="SMART" id="SM00320">
    <property type="entry name" value="WD40"/>
    <property type="match status" value="6"/>
</dbReference>
<dbReference type="InterPro" id="IPR036322">
    <property type="entry name" value="WD40_repeat_dom_sf"/>
</dbReference>
<dbReference type="PROSITE" id="PS50082">
    <property type="entry name" value="WD_REPEATS_2"/>
    <property type="match status" value="4"/>
</dbReference>
<dbReference type="Pfam" id="PF00400">
    <property type="entry name" value="WD40"/>
    <property type="match status" value="5"/>
</dbReference>
<dbReference type="InterPro" id="IPR001680">
    <property type="entry name" value="WD40_rpt"/>
</dbReference>
<comment type="caution">
    <text evidence="7">The sequence shown here is derived from an EMBL/GenBank/DDBJ whole genome shotgun (WGS) entry which is preliminary data.</text>
</comment>
<keyword evidence="8" id="KW-1185">Reference proteome</keyword>
<dbReference type="PANTHER" id="PTHR22838">
    <property type="entry name" value="WD REPEAT PROTEIN 26-RELATED"/>
    <property type="match status" value="1"/>
</dbReference>
<gene>
    <name evidence="7" type="ORF">HPP92_018668</name>
</gene>
<comment type="subunit">
    <text evidence="5">Interacts with RANBPM.</text>
</comment>
<accession>A0A835QE04</accession>
<evidence type="ECO:0000313" key="8">
    <source>
        <dbReference type="Proteomes" id="UP000636800"/>
    </source>
</evidence>
<dbReference type="InterPro" id="IPR020472">
    <property type="entry name" value="WD40_PAC1"/>
</dbReference>